<dbReference type="Proteomes" id="UP001642484">
    <property type="component" value="Unassembled WGS sequence"/>
</dbReference>
<comment type="caution">
    <text evidence="2">The sequence shown here is derived from an EMBL/GenBank/DDBJ whole genome shotgun (WGS) entry which is preliminary data.</text>
</comment>
<sequence>MIFGVGDLLMKAVKAQINLWFAPRFQVHRIVGLIFLLQFFAAIFWYVWDYQHYLRTPLVWSLGLTGLLQAITASLTFTFMPKVADPGFIAMADKAPLSYRFIVENSFFAMLLSFQCFYMDNRIYGAIRACWPIELLFVFLPYYIRPLWPTTRIRHALENAKNKSDKNRFFMVASSWIVKFFYSFAKHYIGFFLNYIRFLGRVTPEDDVNDVSGRTNEPFFETHGARCNLVCVAVDYWKGECVSTCRGNHSLVMNWSQLSGATEVRMFSALGVGCKSSAKYKPRSKQTASCCQASRGLCSRLKAVLVHHQIL</sequence>
<feature type="transmembrane region" description="Helical" evidence="1">
    <location>
        <begin position="30"/>
        <end position="48"/>
    </location>
</feature>
<feature type="transmembrane region" description="Helical" evidence="1">
    <location>
        <begin position="60"/>
        <end position="80"/>
    </location>
</feature>
<organism evidence="2 3">
    <name type="scientific">Durusdinium trenchii</name>
    <dbReference type="NCBI Taxonomy" id="1381693"/>
    <lineage>
        <taxon>Eukaryota</taxon>
        <taxon>Sar</taxon>
        <taxon>Alveolata</taxon>
        <taxon>Dinophyceae</taxon>
        <taxon>Suessiales</taxon>
        <taxon>Symbiodiniaceae</taxon>
        <taxon>Durusdinium</taxon>
    </lineage>
</organism>
<dbReference type="EMBL" id="CAXAMN010004358">
    <property type="protein sequence ID" value="CAK9008786.1"/>
    <property type="molecule type" value="Genomic_DNA"/>
</dbReference>
<name>A0ABP0J353_9DINO</name>
<accession>A0ABP0J353</accession>
<protein>
    <submittedName>
        <fullName evidence="2">Uncharacterized protein</fullName>
    </submittedName>
</protein>
<keyword evidence="1" id="KW-1133">Transmembrane helix</keyword>
<keyword evidence="1" id="KW-0812">Transmembrane</keyword>
<keyword evidence="3" id="KW-1185">Reference proteome</keyword>
<keyword evidence="1" id="KW-0472">Membrane</keyword>
<evidence type="ECO:0000313" key="2">
    <source>
        <dbReference type="EMBL" id="CAK9008786.1"/>
    </source>
</evidence>
<reference evidence="2 3" key="1">
    <citation type="submission" date="2024-02" db="EMBL/GenBank/DDBJ databases">
        <authorList>
            <person name="Chen Y."/>
            <person name="Shah S."/>
            <person name="Dougan E. K."/>
            <person name="Thang M."/>
            <person name="Chan C."/>
        </authorList>
    </citation>
    <scope>NUCLEOTIDE SEQUENCE [LARGE SCALE GENOMIC DNA]</scope>
</reference>
<evidence type="ECO:0000313" key="3">
    <source>
        <dbReference type="Proteomes" id="UP001642484"/>
    </source>
</evidence>
<gene>
    <name evidence="2" type="ORF">CCMP2556_LOCUS9390</name>
</gene>
<feature type="transmembrane region" description="Helical" evidence="1">
    <location>
        <begin position="101"/>
        <end position="120"/>
    </location>
</feature>
<proteinExistence type="predicted"/>
<evidence type="ECO:0000256" key="1">
    <source>
        <dbReference type="SAM" id="Phobius"/>
    </source>
</evidence>